<dbReference type="SUPFAM" id="SSF55666">
    <property type="entry name" value="Ribonuclease PH domain 2-like"/>
    <property type="match status" value="1"/>
</dbReference>
<dbReference type="Proteomes" id="UP000030671">
    <property type="component" value="Unassembled WGS sequence"/>
</dbReference>
<sequence length="338" mass="34817">MDKAIPKSAVAADAPQCTCPARPPFLLHHNPYKQWYARPPAWPRRAPDPTQSSRIEILNDGGFRSDGRRPAELRATAFDLAAHAGADGAAAVSHGLTHVRAAVFGPREARVRAQTLHDRALVVVDVAFAPFSAGERRRRPRGDKRALELAATLKSVLDATIHTALFPRAQIDVHVHVLQQDGGVLPACANAAALALAAAGVPMRGLPAALSAGAHPGAGRAAGGALLDLSALEEADVPSLVVALAPGPATAAATASGQEQEGGPRLALVSMETRLHVDRFAEVLRAACEGAVVLRGEMRAAVLEKTRVLVGAMDAGAGGARLGGGGGGEEEAGMGMEE</sequence>
<evidence type="ECO:0000313" key="10">
    <source>
        <dbReference type="Proteomes" id="UP000030671"/>
    </source>
</evidence>
<dbReference type="EMBL" id="KI925457">
    <property type="protein sequence ID" value="ETW82923.1"/>
    <property type="molecule type" value="Genomic_DNA"/>
</dbReference>
<evidence type="ECO:0000256" key="4">
    <source>
        <dbReference type="ARBA" id="ARBA00022490"/>
    </source>
</evidence>
<evidence type="ECO:0000256" key="5">
    <source>
        <dbReference type="ARBA" id="ARBA00022835"/>
    </source>
</evidence>
<dbReference type="eggNOG" id="KOG1068">
    <property type="taxonomic scope" value="Eukaryota"/>
</dbReference>
<keyword evidence="4" id="KW-0963">Cytoplasm</keyword>
<reference evidence="9 10" key="1">
    <citation type="journal article" date="2012" name="New Phytol.">
        <title>Insight into trade-off between wood decay and parasitism from the genome of a fungal forest pathogen.</title>
        <authorList>
            <person name="Olson A."/>
            <person name="Aerts A."/>
            <person name="Asiegbu F."/>
            <person name="Belbahri L."/>
            <person name="Bouzid O."/>
            <person name="Broberg A."/>
            <person name="Canback B."/>
            <person name="Coutinho P.M."/>
            <person name="Cullen D."/>
            <person name="Dalman K."/>
            <person name="Deflorio G."/>
            <person name="van Diepen L.T."/>
            <person name="Dunand C."/>
            <person name="Duplessis S."/>
            <person name="Durling M."/>
            <person name="Gonthier P."/>
            <person name="Grimwood J."/>
            <person name="Fossdal C.G."/>
            <person name="Hansson D."/>
            <person name="Henrissat B."/>
            <person name="Hietala A."/>
            <person name="Himmelstrand K."/>
            <person name="Hoffmeister D."/>
            <person name="Hogberg N."/>
            <person name="James T.Y."/>
            <person name="Karlsson M."/>
            <person name="Kohler A."/>
            <person name="Kues U."/>
            <person name="Lee Y.H."/>
            <person name="Lin Y.C."/>
            <person name="Lind M."/>
            <person name="Lindquist E."/>
            <person name="Lombard V."/>
            <person name="Lucas S."/>
            <person name="Lunden K."/>
            <person name="Morin E."/>
            <person name="Murat C."/>
            <person name="Park J."/>
            <person name="Raffaello T."/>
            <person name="Rouze P."/>
            <person name="Salamov A."/>
            <person name="Schmutz J."/>
            <person name="Solheim H."/>
            <person name="Stahlberg J."/>
            <person name="Velez H."/>
            <person name="de Vries R.P."/>
            <person name="Wiebenga A."/>
            <person name="Woodward S."/>
            <person name="Yakovlev I."/>
            <person name="Garbelotto M."/>
            <person name="Martin F."/>
            <person name="Grigoriev I.V."/>
            <person name="Stenlid J."/>
        </authorList>
    </citation>
    <scope>NUCLEOTIDE SEQUENCE [LARGE SCALE GENOMIC DNA]</scope>
    <source>
        <strain evidence="9 10">TC 32-1</strain>
    </source>
</reference>
<dbReference type="Pfam" id="PF01138">
    <property type="entry name" value="RNase_PH"/>
    <property type="match status" value="1"/>
</dbReference>
<evidence type="ECO:0000256" key="6">
    <source>
        <dbReference type="ARBA" id="ARBA00063066"/>
    </source>
</evidence>
<dbReference type="KEGG" id="hir:HETIRDRAFT_315522"/>
<organism evidence="9 10">
    <name type="scientific">Heterobasidion irregulare (strain TC 32-1)</name>
    <dbReference type="NCBI Taxonomy" id="747525"/>
    <lineage>
        <taxon>Eukaryota</taxon>
        <taxon>Fungi</taxon>
        <taxon>Dikarya</taxon>
        <taxon>Basidiomycota</taxon>
        <taxon>Agaricomycotina</taxon>
        <taxon>Agaricomycetes</taxon>
        <taxon>Russulales</taxon>
        <taxon>Bondarzewiaceae</taxon>
        <taxon>Heterobasidion</taxon>
        <taxon>Heterobasidion annosum species complex</taxon>
    </lineage>
</organism>
<gene>
    <name evidence="9" type="ORF">HETIRDRAFT_315522</name>
</gene>
<dbReference type="InParanoid" id="W4KAW0"/>
<evidence type="ECO:0000256" key="7">
    <source>
        <dbReference type="ARBA" id="ARBA00077929"/>
    </source>
</evidence>
<dbReference type="FunFam" id="3.30.230.70:FF:000004">
    <property type="entry name" value="Exosome complex component Rrp41"/>
    <property type="match status" value="1"/>
</dbReference>
<dbReference type="InterPro" id="IPR020568">
    <property type="entry name" value="Ribosomal_Su5_D2-typ_SF"/>
</dbReference>
<dbReference type="InterPro" id="IPR036345">
    <property type="entry name" value="ExoRNase_PH_dom2_sf"/>
</dbReference>
<protein>
    <recommendedName>
        <fullName evidence="7">Ribosomal RNA-processing protein 41</fullName>
    </recommendedName>
</protein>
<dbReference type="PANTHER" id="PTHR11953">
    <property type="entry name" value="EXOSOME COMPLEX COMPONENT"/>
    <property type="match status" value="1"/>
</dbReference>
<dbReference type="SUPFAM" id="SSF54211">
    <property type="entry name" value="Ribosomal protein S5 domain 2-like"/>
    <property type="match status" value="1"/>
</dbReference>
<dbReference type="HOGENOM" id="CLU_063514_0_2_1"/>
<dbReference type="OrthoDB" id="437922at2759"/>
<dbReference type="Gene3D" id="3.30.230.70">
    <property type="entry name" value="GHMP Kinase, N-terminal domain"/>
    <property type="match status" value="1"/>
</dbReference>
<dbReference type="AlphaFoldDB" id="W4KAW0"/>
<dbReference type="GO" id="GO:0071051">
    <property type="term" value="P:poly(A)-dependent snoRNA 3'-end processing"/>
    <property type="evidence" value="ECO:0007669"/>
    <property type="project" value="TreeGrafter"/>
</dbReference>
<dbReference type="InterPro" id="IPR027408">
    <property type="entry name" value="PNPase/RNase_PH_dom_sf"/>
</dbReference>
<dbReference type="GO" id="GO:0000177">
    <property type="term" value="C:cytoplasmic exosome (RNase complex)"/>
    <property type="evidence" value="ECO:0007669"/>
    <property type="project" value="TreeGrafter"/>
</dbReference>
<dbReference type="PANTHER" id="PTHR11953:SF0">
    <property type="entry name" value="EXOSOME COMPLEX COMPONENT RRP41"/>
    <property type="match status" value="1"/>
</dbReference>
<comment type="similarity">
    <text evidence="3">Belongs to the RNase PH family.</text>
</comment>
<evidence type="ECO:0000256" key="1">
    <source>
        <dbReference type="ARBA" id="ARBA00004496"/>
    </source>
</evidence>
<keyword evidence="5" id="KW-0271">Exosome</keyword>
<dbReference type="InterPro" id="IPR001247">
    <property type="entry name" value="ExoRNase_PH_dom1"/>
</dbReference>
<dbReference type="RefSeq" id="XP_009545228.1">
    <property type="nucleotide sequence ID" value="XM_009546933.1"/>
</dbReference>
<dbReference type="GO" id="GO:0071028">
    <property type="term" value="P:nuclear mRNA surveillance"/>
    <property type="evidence" value="ECO:0007669"/>
    <property type="project" value="TreeGrafter"/>
</dbReference>
<dbReference type="GO" id="GO:0034475">
    <property type="term" value="P:U4 snRNA 3'-end processing"/>
    <property type="evidence" value="ECO:0007669"/>
    <property type="project" value="TreeGrafter"/>
</dbReference>
<name>W4KAW0_HETIT</name>
<dbReference type="FunCoup" id="W4KAW0">
    <property type="interactions" value="382"/>
</dbReference>
<dbReference type="InterPro" id="IPR050080">
    <property type="entry name" value="RNase_PH"/>
</dbReference>
<dbReference type="STRING" id="747525.W4KAW0"/>
<dbReference type="GeneID" id="20670232"/>
<feature type="domain" description="Exoribonuclease phosphorolytic" evidence="8">
    <location>
        <begin position="73"/>
        <end position="202"/>
    </location>
</feature>
<keyword evidence="10" id="KW-1185">Reference proteome</keyword>
<comment type="subunit">
    <text evidence="6">Component of the RNA exosome complex. Specifically part of the catalytically inactive RNA exosome core complex (Exo-9) which may associate with the catalytic subunits RRP6 and DIS3 in cytoplasmic- and nuclear-specific RNA exosome complex forms. Exo-9 is formed by a hexameric base ring of RNase PH domain-containing subunits and a cap ring consisting of CSL4, RRP4 and RRP40.</text>
</comment>
<evidence type="ECO:0000256" key="2">
    <source>
        <dbReference type="ARBA" id="ARBA00004604"/>
    </source>
</evidence>
<accession>W4KAW0</accession>
<evidence type="ECO:0000256" key="3">
    <source>
        <dbReference type="ARBA" id="ARBA00006678"/>
    </source>
</evidence>
<dbReference type="GO" id="GO:0000176">
    <property type="term" value="C:nuclear exosome (RNase complex)"/>
    <property type="evidence" value="ECO:0007669"/>
    <property type="project" value="TreeGrafter"/>
</dbReference>
<dbReference type="GO" id="GO:0003723">
    <property type="term" value="F:RNA binding"/>
    <property type="evidence" value="ECO:0007669"/>
    <property type="project" value="TreeGrafter"/>
</dbReference>
<evidence type="ECO:0000313" key="9">
    <source>
        <dbReference type="EMBL" id="ETW82923.1"/>
    </source>
</evidence>
<proteinExistence type="inferred from homology"/>
<dbReference type="GO" id="GO:0005730">
    <property type="term" value="C:nucleolus"/>
    <property type="evidence" value="ECO:0007669"/>
    <property type="project" value="UniProtKB-SubCell"/>
</dbReference>
<comment type="subcellular location">
    <subcellularLocation>
        <location evidence="1">Cytoplasm</location>
    </subcellularLocation>
    <subcellularLocation>
        <location evidence="2">Nucleus</location>
        <location evidence="2">Nucleolus</location>
    </subcellularLocation>
</comment>
<dbReference type="GO" id="GO:0016075">
    <property type="term" value="P:rRNA catabolic process"/>
    <property type="evidence" value="ECO:0007669"/>
    <property type="project" value="TreeGrafter"/>
</dbReference>
<evidence type="ECO:0000259" key="8">
    <source>
        <dbReference type="Pfam" id="PF01138"/>
    </source>
</evidence>